<gene>
    <name evidence="2" type="ORF">COU90_00805</name>
</gene>
<comment type="caution">
    <text evidence="2">The sequence shown here is derived from an EMBL/GenBank/DDBJ whole genome shotgun (WGS) entry which is preliminary data.</text>
</comment>
<evidence type="ECO:0000256" key="1">
    <source>
        <dbReference type="SAM" id="Phobius"/>
    </source>
</evidence>
<protein>
    <submittedName>
        <fullName evidence="2">Uncharacterized protein</fullName>
    </submittedName>
</protein>
<evidence type="ECO:0000313" key="3">
    <source>
        <dbReference type="Proteomes" id="UP000229098"/>
    </source>
</evidence>
<evidence type="ECO:0000313" key="2">
    <source>
        <dbReference type="EMBL" id="PJE64791.1"/>
    </source>
</evidence>
<keyword evidence="1" id="KW-0812">Transmembrane</keyword>
<proteinExistence type="predicted"/>
<sequence length="60" mass="6742">MLERIAFALFCLILFFTLASSVSFLIPIDGFWGLSSEMSQFIGGIAFVAPFLFMASRWAR</sequence>
<keyword evidence="1" id="KW-1133">Transmembrane helix</keyword>
<dbReference type="EMBL" id="PFEF01000003">
    <property type="protein sequence ID" value="PJE64791.1"/>
    <property type="molecule type" value="Genomic_DNA"/>
</dbReference>
<name>A0A2M8KY18_9BACT</name>
<dbReference type="Proteomes" id="UP000229098">
    <property type="component" value="Unassembled WGS sequence"/>
</dbReference>
<dbReference type="AlphaFoldDB" id="A0A2M8KY18"/>
<keyword evidence="1" id="KW-0472">Membrane</keyword>
<reference evidence="3" key="1">
    <citation type="submission" date="2017-09" db="EMBL/GenBank/DDBJ databases">
        <title>Depth-based differentiation of microbial function through sediment-hosted aquifers and enrichment of novel symbionts in the deep terrestrial subsurface.</title>
        <authorList>
            <person name="Probst A.J."/>
            <person name="Ladd B."/>
            <person name="Jarett J.K."/>
            <person name="Geller-Mcgrath D.E."/>
            <person name="Sieber C.M.K."/>
            <person name="Emerson J.B."/>
            <person name="Anantharaman K."/>
            <person name="Thomas B.C."/>
            <person name="Malmstrom R."/>
            <person name="Stieglmeier M."/>
            <person name="Klingl A."/>
            <person name="Woyke T."/>
            <person name="Ryan C.M."/>
            <person name="Banfield J.F."/>
        </authorList>
    </citation>
    <scope>NUCLEOTIDE SEQUENCE [LARGE SCALE GENOMIC DNA]</scope>
</reference>
<feature type="transmembrane region" description="Helical" evidence="1">
    <location>
        <begin position="41"/>
        <end position="59"/>
    </location>
</feature>
<accession>A0A2M8KY18</accession>
<organism evidence="2 3">
    <name type="scientific">Candidatus Ryanbacteria bacterium CG10_big_fil_rev_8_21_14_0_10_43_42</name>
    <dbReference type="NCBI Taxonomy" id="1974864"/>
    <lineage>
        <taxon>Bacteria</taxon>
        <taxon>Candidatus Ryaniibacteriota</taxon>
    </lineage>
</organism>